<dbReference type="RefSeq" id="WP_261501748.1">
    <property type="nucleotide sequence ID" value="NZ_JAODYH010000008.1"/>
</dbReference>
<evidence type="ECO:0000256" key="2">
    <source>
        <dbReference type="ARBA" id="ARBA00034247"/>
    </source>
</evidence>
<gene>
    <name evidence="5" type="ORF">N0K08_17850</name>
</gene>
<dbReference type="EMBL" id="JAODYH010000008">
    <property type="protein sequence ID" value="MCT9812502.1"/>
    <property type="molecule type" value="Genomic_DNA"/>
</dbReference>
<dbReference type="EC" id="2.7.7.65" evidence="1"/>
<sequence>MPSDPYFALIVPACSLLLGVALIACWTAMRQQRYLLWIAAGFIVVAFPLGAQSLMSNNQLPNWAVLAGALYLGSVWAISRGMAERYGGTAHPRVALLIAAVTLALLYYFSAVSDKLWLRILILNAGMFLLRVLPVRSILRRAVFTNGLERLLWASYLLLVANSVVRPLAIIILMPAEHMGELTQSGLWRAMLAVNMLIGLAYVLTLLASSVRNILQTLRNERDHDALTCLLNRRSFWESAQQCLHGPRPPGWALLVCDVDHFKAVNDAWGHAAGDRVLQIVGQTLLQQVRQEDLVARFGGEEFVVLLRCANVSDAAGVAERMRRQLAQTHCHAIKGAVTASFGVAWVLSFQDLPQALERADGLLYQAKKSGRNQVIYDVQAIGRL</sequence>
<dbReference type="PROSITE" id="PS50887">
    <property type="entry name" value="GGDEF"/>
    <property type="match status" value="1"/>
</dbReference>
<comment type="catalytic activity">
    <reaction evidence="2">
        <text>2 GTP = 3',3'-c-di-GMP + 2 diphosphate</text>
        <dbReference type="Rhea" id="RHEA:24898"/>
        <dbReference type="ChEBI" id="CHEBI:33019"/>
        <dbReference type="ChEBI" id="CHEBI:37565"/>
        <dbReference type="ChEBI" id="CHEBI:58805"/>
        <dbReference type="EC" id="2.7.7.65"/>
    </reaction>
</comment>
<dbReference type="PANTHER" id="PTHR45138:SF9">
    <property type="entry name" value="DIGUANYLATE CYCLASE DGCM-RELATED"/>
    <property type="match status" value="1"/>
</dbReference>
<comment type="caution">
    <text evidence="5">The sequence shown here is derived from an EMBL/GenBank/DDBJ whole genome shotgun (WGS) entry which is preliminary data.</text>
</comment>
<dbReference type="InterPro" id="IPR050469">
    <property type="entry name" value="Diguanylate_Cyclase"/>
</dbReference>
<dbReference type="InterPro" id="IPR000160">
    <property type="entry name" value="GGDEF_dom"/>
</dbReference>
<dbReference type="SMART" id="SM00267">
    <property type="entry name" value="GGDEF"/>
    <property type="match status" value="1"/>
</dbReference>
<keyword evidence="3" id="KW-0812">Transmembrane</keyword>
<evidence type="ECO:0000256" key="1">
    <source>
        <dbReference type="ARBA" id="ARBA00012528"/>
    </source>
</evidence>
<evidence type="ECO:0000313" key="6">
    <source>
        <dbReference type="Proteomes" id="UP001525968"/>
    </source>
</evidence>
<feature type="transmembrane region" description="Helical" evidence="3">
    <location>
        <begin position="90"/>
        <end position="110"/>
    </location>
</feature>
<keyword evidence="3" id="KW-0472">Membrane</keyword>
<dbReference type="InterPro" id="IPR029787">
    <property type="entry name" value="Nucleotide_cyclase"/>
</dbReference>
<feature type="domain" description="GGDEF" evidence="4">
    <location>
        <begin position="250"/>
        <end position="380"/>
    </location>
</feature>
<reference evidence="5 6" key="1">
    <citation type="submission" date="2022-09" db="EMBL/GenBank/DDBJ databases">
        <title>Draft genome of isolate Be4.</title>
        <authorList>
            <person name="Sanchez-Castro I."/>
            <person name="Martinez-Rodriguez P."/>
            <person name="Descostes M."/>
            <person name="Merroun M."/>
        </authorList>
    </citation>
    <scope>NUCLEOTIDE SEQUENCE [LARGE SCALE GENOMIC DNA]</scope>
    <source>
        <strain evidence="5 6">Be4</strain>
    </source>
</reference>
<evidence type="ECO:0000313" key="5">
    <source>
        <dbReference type="EMBL" id="MCT9812502.1"/>
    </source>
</evidence>
<dbReference type="Proteomes" id="UP001525968">
    <property type="component" value="Unassembled WGS sequence"/>
</dbReference>
<name>A0ABT2PPV8_9BURK</name>
<dbReference type="InterPro" id="IPR043128">
    <property type="entry name" value="Rev_trsase/Diguanyl_cyclase"/>
</dbReference>
<keyword evidence="6" id="KW-1185">Reference proteome</keyword>
<accession>A0ABT2PPV8</accession>
<dbReference type="Gene3D" id="3.30.70.270">
    <property type="match status" value="1"/>
</dbReference>
<keyword evidence="3" id="KW-1133">Transmembrane helix</keyword>
<feature type="transmembrane region" description="Helical" evidence="3">
    <location>
        <begin position="34"/>
        <end position="54"/>
    </location>
</feature>
<organism evidence="5 6">
    <name type="scientific">Acidovorax bellezanensis</name>
    <dbReference type="NCBI Taxonomy" id="2976702"/>
    <lineage>
        <taxon>Bacteria</taxon>
        <taxon>Pseudomonadati</taxon>
        <taxon>Pseudomonadota</taxon>
        <taxon>Betaproteobacteria</taxon>
        <taxon>Burkholderiales</taxon>
        <taxon>Comamonadaceae</taxon>
        <taxon>Acidovorax</taxon>
    </lineage>
</organism>
<evidence type="ECO:0000256" key="3">
    <source>
        <dbReference type="SAM" id="Phobius"/>
    </source>
</evidence>
<evidence type="ECO:0000259" key="4">
    <source>
        <dbReference type="PROSITE" id="PS50887"/>
    </source>
</evidence>
<feature type="transmembrane region" description="Helical" evidence="3">
    <location>
        <begin position="116"/>
        <end position="139"/>
    </location>
</feature>
<feature type="transmembrane region" description="Helical" evidence="3">
    <location>
        <begin position="60"/>
        <end position="78"/>
    </location>
</feature>
<feature type="transmembrane region" description="Helical" evidence="3">
    <location>
        <begin position="151"/>
        <end position="174"/>
    </location>
</feature>
<dbReference type="CDD" id="cd01949">
    <property type="entry name" value="GGDEF"/>
    <property type="match status" value="1"/>
</dbReference>
<dbReference type="Pfam" id="PF00990">
    <property type="entry name" value="GGDEF"/>
    <property type="match status" value="1"/>
</dbReference>
<dbReference type="NCBIfam" id="TIGR00254">
    <property type="entry name" value="GGDEF"/>
    <property type="match status" value="1"/>
</dbReference>
<dbReference type="SUPFAM" id="SSF55073">
    <property type="entry name" value="Nucleotide cyclase"/>
    <property type="match status" value="1"/>
</dbReference>
<feature type="transmembrane region" description="Helical" evidence="3">
    <location>
        <begin position="6"/>
        <end position="27"/>
    </location>
</feature>
<protein>
    <recommendedName>
        <fullName evidence="1">diguanylate cyclase</fullName>
        <ecNumber evidence="1">2.7.7.65</ecNumber>
    </recommendedName>
</protein>
<dbReference type="PANTHER" id="PTHR45138">
    <property type="entry name" value="REGULATORY COMPONENTS OF SENSORY TRANSDUCTION SYSTEM"/>
    <property type="match status" value="1"/>
</dbReference>
<proteinExistence type="predicted"/>
<feature type="transmembrane region" description="Helical" evidence="3">
    <location>
        <begin position="186"/>
        <end position="209"/>
    </location>
</feature>